<organism evidence="2">
    <name type="scientific">Leishmania guyanensis</name>
    <dbReference type="NCBI Taxonomy" id="5670"/>
    <lineage>
        <taxon>Eukaryota</taxon>
        <taxon>Discoba</taxon>
        <taxon>Euglenozoa</taxon>
        <taxon>Kinetoplastea</taxon>
        <taxon>Metakinetoplastina</taxon>
        <taxon>Trypanosomatida</taxon>
        <taxon>Trypanosomatidae</taxon>
        <taxon>Leishmaniinae</taxon>
        <taxon>Leishmania</taxon>
        <taxon>Leishmania guyanensis species complex</taxon>
    </lineage>
</organism>
<dbReference type="PANTHER" id="PTHR40430:SF1">
    <property type="entry name" value="T. BRUCEI SPP.-SPECIFIC PROTEIN"/>
    <property type="match status" value="1"/>
</dbReference>
<reference evidence="2" key="1">
    <citation type="submission" date="2012-08" db="EMBL/GenBank/DDBJ databases">
        <title>Comparative genomics of metastatic and non-metastatic Leishmania guyanensis provides insights into polygenic factors involved in Leishmania RNA virus infection.</title>
        <authorList>
            <person name="Smith D."/>
            <person name="Hertz-Fowler C."/>
            <person name="Martin R."/>
            <person name="Dickens N."/>
            <person name="Fasel N."/>
            <person name="Falquet L."/>
            <person name="Beverley S."/>
            <person name="Zangger H."/>
            <person name="Calderon-Copete S."/>
            <person name="Mottram J."/>
            <person name="Xenarios I."/>
        </authorList>
    </citation>
    <scope>NUCLEOTIDE SEQUENCE</scope>
    <source>
        <strain evidence="2">MHOM/BR/75/M4147/SSU:IR2SAT-LUC</strain>
    </source>
</reference>
<gene>
    <name evidence="2" type="primary">LgM4147LRVhigh.33.01940.00050</name>
    <name evidence="2" type="ORF">BN36_3359850</name>
</gene>
<proteinExistence type="predicted"/>
<feature type="region of interest" description="Disordered" evidence="1">
    <location>
        <begin position="92"/>
        <end position="128"/>
    </location>
</feature>
<name>A0A1E1J4H6_LEIGU</name>
<dbReference type="AlphaFoldDB" id="A0A1E1J4H6"/>
<dbReference type="EMBL" id="CALQ01001573">
    <property type="protein sequence ID" value="CCM18496.1"/>
    <property type="molecule type" value="Genomic_DNA"/>
</dbReference>
<feature type="compositionally biased region" description="Basic residues" evidence="1">
    <location>
        <begin position="95"/>
        <end position="104"/>
    </location>
</feature>
<feature type="compositionally biased region" description="Basic residues" evidence="1">
    <location>
        <begin position="195"/>
        <end position="208"/>
    </location>
</feature>
<protein>
    <submittedName>
        <fullName evidence="2">Uncharacterized protein</fullName>
    </submittedName>
</protein>
<evidence type="ECO:0000256" key="1">
    <source>
        <dbReference type="SAM" id="MobiDB-lite"/>
    </source>
</evidence>
<feature type="region of interest" description="Disordered" evidence="1">
    <location>
        <begin position="158"/>
        <end position="231"/>
    </location>
</feature>
<feature type="compositionally biased region" description="Basic residues" evidence="1">
    <location>
        <begin position="117"/>
        <end position="127"/>
    </location>
</feature>
<evidence type="ECO:0000313" key="2">
    <source>
        <dbReference type="EMBL" id="CCM18496.1"/>
    </source>
</evidence>
<accession>A0A1E1J4H6</accession>
<sequence length="370" mass="41197">MSDLRAMPGYAEMKDYYNGDYVPYDLLTRYDALQLELRKRREQHFVTLSQASDVAMSHDGLAATSTLPRLAVNSPYGTRRANEHQQQVLPWSLRSPHRATRHRSGSWGKGDSGGQRANRRGSIHRCIPRPSMELEDIYATRQSSPSCIFGAGSPTQNSFPLGSSARHIAPSSASTSHDGADAVAQPPTALSSSALRRHRQLPKHRSKPLAKSYSGEPSPGDPYEAAAEARRQEQFLSESKRLGKPFVPSGSSGLDVPTRFMLGDCVRMLYRSIAPEWRVATPVVVSTAEDLVAVYFSLDKLSKEQVTALLQYMNASLKYNTAVREFHLSKVDEGWDVLTNDGYVLYTFRPPWVKKRVFLPDTITPPHAHV</sequence>
<dbReference type="PANTHER" id="PTHR40430">
    <property type="entry name" value="T. BRUCEI SPP.-SPECIFIC PROTEIN"/>
    <property type="match status" value="1"/>
</dbReference>